<name>A0A8H7VAS4_9FUNG</name>
<dbReference type="Proteomes" id="UP000603453">
    <property type="component" value="Unassembled WGS sequence"/>
</dbReference>
<dbReference type="EMBL" id="JAEPRD010000007">
    <property type="protein sequence ID" value="KAG2211882.1"/>
    <property type="molecule type" value="Genomic_DNA"/>
</dbReference>
<proteinExistence type="predicted"/>
<evidence type="ECO:0000313" key="1">
    <source>
        <dbReference type="EMBL" id="KAG2211882.1"/>
    </source>
</evidence>
<reference evidence="1" key="1">
    <citation type="submission" date="2020-12" db="EMBL/GenBank/DDBJ databases">
        <title>Metabolic potential, ecology and presence of endohyphal bacteria is reflected in genomic diversity of Mucoromycotina.</title>
        <authorList>
            <person name="Muszewska A."/>
            <person name="Okrasinska A."/>
            <person name="Steczkiewicz K."/>
            <person name="Drgas O."/>
            <person name="Orlowska M."/>
            <person name="Perlinska-Lenart U."/>
            <person name="Aleksandrzak-Piekarczyk T."/>
            <person name="Szatraj K."/>
            <person name="Zielenkiewicz U."/>
            <person name="Pilsyk S."/>
            <person name="Malc E."/>
            <person name="Mieczkowski P."/>
            <person name="Kruszewska J.S."/>
            <person name="Biernat P."/>
            <person name="Pawlowska J."/>
        </authorList>
    </citation>
    <scope>NUCLEOTIDE SEQUENCE</scope>
    <source>
        <strain evidence="1">WA0000017839</strain>
    </source>
</reference>
<organism evidence="1 2">
    <name type="scientific">Mucor saturninus</name>
    <dbReference type="NCBI Taxonomy" id="64648"/>
    <lineage>
        <taxon>Eukaryota</taxon>
        <taxon>Fungi</taxon>
        <taxon>Fungi incertae sedis</taxon>
        <taxon>Mucoromycota</taxon>
        <taxon>Mucoromycotina</taxon>
        <taxon>Mucoromycetes</taxon>
        <taxon>Mucorales</taxon>
        <taxon>Mucorineae</taxon>
        <taxon>Mucoraceae</taxon>
        <taxon>Mucor</taxon>
    </lineage>
</organism>
<protein>
    <recommendedName>
        <fullName evidence="3">Coth-domain-containing protein</fullName>
    </recommendedName>
</protein>
<gene>
    <name evidence="1" type="ORF">INT47_004569</name>
</gene>
<keyword evidence="2" id="KW-1185">Reference proteome</keyword>
<evidence type="ECO:0008006" key="3">
    <source>
        <dbReference type="Google" id="ProtNLM"/>
    </source>
</evidence>
<accession>A0A8H7VAS4</accession>
<dbReference type="InterPro" id="IPR014867">
    <property type="entry name" value="Spore_coat_CotH_CotH2/3/7"/>
</dbReference>
<dbReference type="PANTHER" id="PTHR40050:SF1">
    <property type="entry name" value="INNER SPORE COAT PROTEIN H"/>
    <property type="match status" value="1"/>
</dbReference>
<comment type="caution">
    <text evidence="1">The sequence shown here is derived from an EMBL/GenBank/DDBJ whole genome shotgun (WGS) entry which is preliminary data.</text>
</comment>
<dbReference type="OrthoDB" id="10267127at2759"/>
<evidence type="ECO:0000313" key="2">
    <source>
        <dbReference type="Proteomes" id="UP000603453"/>
    </source>
</evidence>
<dbReference type="AlphaFoldDB" id="A0A8H7VAS4"/>
<dbReference type="Pfam" id="PF08757">
    <property type="entry name" value="CotH"/>
    <property type="match status" value="1"/>
</dbReference>
<sequence>MSVVVDDSVYHLYPNTTYPFLFSGKAPKAKVGYRYVKITDNPSNYLSESFLRSPQDNTNTLHEFFNRTWNRHPNVQLPKIYPLSISTNRLVSLLHKDDEIPTIHFSGNQTELDLMHHNPPTDPISVTTVVSYVSLEDAFQFNNVELSLAGRSSVMMPKLSYIFKLDKADSLYGYRRIKLRALVLDPSYIREQIGYDILSSSGAATTNFSYVRVFMNERELGLFGLIEAFQNPWLANEFNGGDIFYKNGYLYQGNSEDPYPGHTSDLAYYKDNLTAYADGQYKIKEEEKGGSKDDFQPLMDFTRSIAEAPVNTSDAVTIWNKAMDTEGFLRSMAIEVLGGYSDGYIVNANNFCIYQKLETNQYVYIPADLDLCLGNGLRNVSQLLYVNYTDFTGWGNRPLLNRILLIQDFYDRFLYLLQDLNNKLFNMEAVEPRINDLVDMIREDVEWDKTLPGIAQDTFDGLVHNLPPSFRNDPVLWDIVKRIISNITFNNAINDSKSQFVTYMSLKPWISRMHQNTNNFFSQNSS</sequence>
<dbReference type="PANTHER" id="PTHR40050">
    <property type="entry name" value="INNER SPORE COAT PROTEIN H"/>
    <property type="match status" value="1"/>
</dbReference>